<proteinExistence type="inferred from homology"/>
<evidence type="ECO:0000259" key="5">
    <source>
        <dbReference type="PROSITE" id="PS50931"/>
    </source>
</evidence>
<dbReference type="InterPro" id="IPR000847">
    <property type="entry name" value="LysR_HTH_N"/>
</dbReference>
<dbReference type="GO" id="GO:0003700">
    <property type="term" value="F:DNA-binding transcription factor activity"/>
    <property type="evidence" value="ECO:0007669"/>
    <property type="project" value="InterPro"/>
</dbReference>
<organism evidence="6 7">
    <name type="scientific">Clostridium saccharoperbutylacetonicum N1-4(HMT)</name>
    <dbReference type="NCBI Taxonomy" id="931276"/>
    <lineage>
        <taxon>Bacteria</taxon>
        <taxon>Bacillati</taxon>
        <taxon>Bacillota</taxon>
        <taxon>Clostridia</taxon>
        <taxon>Eubacteriales</taxon>
        <taxon>Clostridiaceae</taxon>
        <taxon>Clostridium</taxon>
    </lineage>
</organism>
<dbReference type="PROSITE" id="PS50931">
    <property type="entry name" value="HTH_LYSR"/>
    <property type="match status" value="1"/>
</dbReference>
<dbReference type="Gene3D" id="1.10.10.10">
    <property type="entry name" value="Winged helix-like DNA-binding domain superfamily/Winged helix DNA-binding domain"/>
    <property type="match status" value="1"/>
</dbReference>
<dbReference type="OrthoDB" id="9803735at2"/>
<dbReference type="KEGG" id="csr:Cspa_c17340"/>
<keyword evidence="2" id="KW-0805">Transcription regulation</keyword>
<dbReference type="InterPro" id="IPR036390">
    <property type="entry name" value="WH_DNA-bd_sf"/>
</dbReference>
<dbReference type="SUPFAM" id="SSF46785">
    <property type="entry name" value="Winged helix' DNA-binding domain"/>
    <property type="match status" value="1"/>
</dbReference>
<accession>M1MC48</accession>
<dbReference type="InterPro" id="IPR050950">
    <property type="entry name" value="HTH-type_LysR_regulators"/>
</dbReference>
<evidence type="ECO:0000313" key="6">
    <source>
        <dbReference type="EMBL" id="AGF55504.1"/>
    </source>
</evidence>
<dbReference type="InterPro" id="IPR036388">
    <property type="entry name" value="WH-like_DNA-bd_sf"/>
</dbReference>
<dbReference type="EMBL" id="CP004121">
    <property type="protein sequence ID" value="AGF55504.1"/>
    <property type="molecule type" value="Genomic_DNA"/>
</dbReference>
<dbReference type="PRINTS" id="PR00039">
    <property type="entry name" value="HTHLYSR"/>
</dbReference>
<sequence>MYKVSFQQINYFLVMAEKLNFTEASKSLYISQPALSKQIQILEKELGLSLFIRNNQSISLTPSGQALVKKWSSLEEMFTQSVSDAKLLSHTSTGTLNIGSTETFDCEESILELVETFRKAYPNININLELYGFKELREKLNSKALDIVFVPYFELAAYKDITSIHFKEVELAIAISTSNPLSKLDNLTIKDLLDEPFVVISSDESSNGIERIKEACKLNGFSPNIVKYTKNMNSLILAVKNGDGVTFCNNKIPVDKKIRLYNYSNPSRDSDIFAVWKSNNLKIELNFFKDELLKFNNKEELNGTPLPQRNSS</sequence>
<dbReference type="eggNOG" id="COG0583">
    <property type="taxonomic scope" value="Bacteria"/>
</dbReference>
<name>M1MC48_9CLOT</name>
<evidence type="ECO:0000256" key="2">
    <source>
        <dbReference type="ARBA" id="ARBA00023015"/>
    </source>
</evidence>
<comment type="similarity">
    <text evidence="1">Belongs to the LysR transcriptional regulatory family.</text>
</comment>
<dbReference type="GO" id="GO:0005829">
    <property type="term" value="C:cytosol"/>
    <property type="evidence" value="ECO:0007669"/>
    <property type="project" value="TreeGrafter"/>
</dbReference>
<dbReference type="Proteomes" id="UP000011728">
    <property type="component" value="Chromosome"/>
</dbReference>
<keyword evidence="4" id="KW-0804">Transcription</keyword>
<evidence type="ECO:0000256" key="4">
    <source>
        <dbReference type="ARBA" id="ARBA00023163"/>
    </source>
</evidence>
<dbReference type="Pfam" id="PF00126">
    <property type="entry name" value="HTH_1"/>
    <property type="match status" value="1"/>
</dbReference>
<dbReference type="Gene3D" id="3.40.190.290">
    <property type="match status" value="1"/>
</dbReference>
<dbReference type="GO" id="GO:0003677">
    <property type="term" value="F:DNA binding"/>
    <property type="evidence" value="ECO:0007669"/>
    <property type="project" value="UniProtKB-KW"/>
</dbReference>
<dbReference type="STRING" id="36745.CLSAP_16910"/>
<dbReference type="CDD" id="cd05466">
    <property type="entry name" value="PBP2_LTTR_substrate"/>
    <property type="match status" value="1"/>
</dbReference>
<evidence type="ECO:0000256" key="3">
    <source>
        <dbReference type="ARBA" id="ARBA00023125"/>
    </source>
</evidence>
<dbReference type="RefSeq" id="WP_015391825.1">
    <property type="nucleotide sequence ID" value="NC_020291.1"/>
</dbReference>
<dbReference type="AlphaFoldDB" id="M1MC48"/>
<evidence type="ECO:0000256" key="1">
    <source>
        <dbReference type="ARBA" id="ARBA00009437"/>
    </source>
</evidence>
<dbReference type="PANTHER" id="PTHR30419">
    <property type="entry name" value="HTH-TYPE TRANSCRIPTIONAL REGULATOR YBHD"/>
    <property type="match status" value="1"/>
</dbReference>
<dbReference type="SUPFAM" id="SSF53850">
    <property type="entry name" value="Periplasmic binding protein-like II"/>
    <property type="match status" value="1"/>
</dbReference>
<dbReference type="InterPro" id="IPR005119">
    <property type="entry name" value="LysR_subst-bd"/>
</dbReference>
<protein>
    <submittedName>
        <fullName evidence="6">Transcriptional regulator</fullName>
    </submittedName>
</protein>
<evidence type="ECO:0000313" key="7">
    <source>
        <dbReference type="Proteomes" id="UP000011728"/>
    </source>
</evidence>
<dbReference type="HOGENOM" id="CLU_039613_6_4_9"/>
<dbReference type="PATRIC" id="fig|931276.5.peg.1710"/>
<dbReference type="Pfam" id="PF03466">
    <property type="entry name" value="LysR_substrate"/>
    <property type="match status" value="1"/>
</dbReference>
<keyword evidence="7" id="KW-1185">Reference proteome</keyword>
<gene>
    <name evidence="6" type="ORF">Cspa_c17340</name>
</gene>
<feature type="domain" description="HTH lysR-type" evidence="5">
    <location>
        <begin position="4"/>
        <end position="61"/>
    </location>
</feature>
<dbReference type="PANTHER" id="PTHR30419:SF8">
    <property type="entry name" value="NITROGEN ASSIMILATION TRANSCRIPTIONAL ACTIVATOR-RELATED"/>
    <property type="match status" value="1"/>
</dbReference>
<keyword evidence="3" id="KW-0238">DNA-binding</keyword>
<reference evidence="6 7" key="1">
    <citation type="submission" date="2013-02" db="EMBL/GenBank/DDBJ databases">
        <title>Genome sequence of Clostridium saccharoperbutylacetonicum N1-4(HMT).</title>
        <authorList>
            <person name="Poehlein A."/>
            <person name="Daniel R."/>
        </authorList>
    </citation>
    <scope>NUCLEOTIDE SEQUENCE [LARGE SCALE GENOMIC DNA]</scope>
    <source>
        <strain evidence="7">N1-4(HMT)</strain>
    </source>
</reference>
<dbReference type="FunFam" id="1.10.10.10:FF:000001">
    <property type="entry name" value="LysR family transcriptional regulator"/>
    <property type="match status" value="1"/>
</dbReference>